<evidence type="ECO:0000256" key="5">
    <source>
        <dbReference type="ARBA" id="ARBA00022840"/>
    </source>
</evidence>
<dbReference type="GO" id="GO:0000776">
    <property type="term" value="C:kinetochore"/>
    <property type="evidence" value="ECO:0007669"/>
    <property type="project" value="UniProtKB-KW"/>
</dbReference>
<dbReference type="Proteomes" id="UP001067231">
    <property type="component" value="Unassembled WGS sequence"/>
</dbReference>
<dbReference type="InterPro" id="IPR017441">
    <property type="entry name" value="Protein_kinase_ATP_BS"/>
</dbReference>
<dbReference type="PROSITE" id="PS00108">
    <property type="entry name" value="PROTEIN_KINASE_ST"/>
    <property type="match status" value="1"/>
</dbReference>
<organism evidence="9">
    <name type="scientific">Cryptosporidium canis</name>
    <dbReference type="NCBI Taxonomy" id="195482"/>
    <lineage>
        <taxon>Eukaryota</taxon>
        <taxon>Sar</taxon>
        <taxon>Alveolata</taxon>
        <taxon>Apicomplexa</taxon>
        <taxon>Conoidasida</taxon>
        <taxon>Coccidia</taxon>
        <taxon>Eucoccidiorida</taxon>
        <taxon>Eimeriorina</taxon>
        <taxon>Cryptosporidiidae</taxon>
        <taxon>Cryptosporidium</taxon>
    </lineage>
</organism>
<dbReference type="PROSITE" id="PS00107">
    <property type="entry name" value="PROTEIN_KINASE_ATP"/>
    <property type="match status" value="1"/>
</dbReference>
<dbReference type="GO" id="GO:0005524">
    <property type="term" value="F:ATP binding"/>
    <property type="evidence" value="ECO:0007669"/>
    <property type="project" value="UniProtKB-UniRule"/>
</dbReference>
<gene>
    <name evidence="9" type="ORF">OJ253_177</name>
</gene>
<dbReference type="EMBL" id="JAPCXC010000002">
    <property type="protein sequence ID" value="KAJ1613504.1"/>
    <property type="molecule type" value="Genomic_DNA"/>
</dbReference>
<dbReference type="PANTHER" id="PTHR14030">
    <property type="entry name" value="MITOTIC CHECKPOINT SERINE/THREONINE-PROTEIN KINASE BUB1"/>
    <property type="match status" value="1"/>
</dbReference>
<evidence type="ECO:0000256" key="3">
    <source>
        <dbReference type="ARBA" id="ARBA00022741"/>
    </source>
</evidence>
<evidence type="ECO:0000256" key="1">
    <source>
        <dbReference type="ARBA" id="ARBA00004629"/>
    </source>
</evidence>
<evidence type="ECO:0000256" key="6">
    <source>
        <dbReference type="ARBA" id="ARBA00023328"/>
    </source>
</evidence>
<dbReference type="SUPFAM" id="SSF56112">
    <property type="entry name" value="Protein kinase-like (PK-like)"/>
    <property type="match status" value="1"/>
</dbReference>
<proteinExistence type="predicted"/>
<evidence type="ECO:0000256" key="2">
    <source>
        <dbReference type="ARBA" id="ARBA00022454"/>
    </source>
</evidence>
<dbReference type="GO" id="GO:0051754">
    <property type="term" value="P:meiotic sister chromatid cohesion, centromeric"/>
    <property type="evidence" value="ECO:0007669"/>
    <property type="project" value="TreeGrafter"/>
</dbReference>
<dbReference type="InterPro" id="IPR015661">
    <property type="entry name" value="Bub1/Mad3"/>
</dbReference>
<dbReference type="AlphaFoldDB" id="A0A9D5DJN9"/>
<keyword evidence="6" id="KW-0137">Centromere</keyword>
<evidence type="ECO:0000256" key="4">
    <source>
        <dbReference type="ARBA" id="ARBA00022838"/>
    </source>
</evidence>
<dbReference type="OrthoDB" id="248495at2759"/>
<feature type="domain" description="Protein kinase" evidence="8">
    <location>
        <begin position="270"/>
        <end position="749"/>
    </location>
</feature>
<evidence type="ECO:0000259" key="8">
    <source>
        <dbReference type="PROSITE" id="PS50011"/>
    </source>
</evidence>
<feature type="binding site" evidence="7">
    <location>
        <position position="306"/>
    </location>
    <ligand>
        <name>ATP</name>
        <dbReference type="ChEBI" id="CHEBI:30616"/>
    </ligand>
</feature>
<dbReference type="PROSITE" id="PS50011">
    <property type="entry name" value="PROTEIN_KINASE_DOM"/>
    <property type="match status" value="1"/>
</dbReference>
<keyword evidence="9" id="KW-0808">Transferase</keyword>
<dbReference type="InterPro" id="IPR008271">
    <property type="entry name" value="Ser/Thr_kinase_AS"/>
</dbReference>
<dbReference type="Pfam" id="PF00069">
    <property type="entry name" value="Pkinase"/>
    <property type="match status" value="1"/>
</dbReference>
<dbReference type="InterPro" id="IPR000719">
    <property type="entry name" value="Prot_kinase_dom"/>
</dbReference>
<dbReference type="GO" id="GO:0004672">
    <property type="term" value="F:protein kinase activity"/>
    <property type="evidence" value="ECO:0007669"/>
    <property type="project" value="InterPro"/>
</dbReference>
<evidence type="ECO:0000256" key="7">
    <source>
        <dbReference type="PROSITE-ProRule" id="PRU10141"/>
    </source>
</evidence>
<reference evidence="9" key="1">
    <citation type="submission" date="2022-10" db="EMBL/GenBank/DDBJ databases">
        <title>Adaptive evolution leads to modifications in subtelomeric GC content in a zoonotic Cryptosporidium species.</title>
        <authorList>
            <person name="Li J."/>
            <person name="Feng Y."/>
            <person name="Xiao L."/>
        </authorList>
    </citation>
    <scope>NUCLEOTIDE SEQUENCE</scope>
    <source>
        <strain evidence="9">33844</strain>
    </source>
</reference>
<dbReference type="PANTHER" id="PTHR14030:SF4">
    <property type="entry name" value="BUB1 KINASE, ISOFORM A-RELATED"/>
    <property type="match status" value="1"/>
</dbReference>
<keyword evidence="4" id="KW-0995">Kinetochore</keyword>
<keyword evidence="9" id="KW-0418">Kinase</keyword>
<name>A0A9D5DJN9_9CRYT</name>
<keyword evidence="3 7" id="KW-0547">Nucleotide-binding</keyword>
<comment type="caution">
    <text evidence="9">The sequence shown here is derived from an EMBL/GenBank/DDBJ whole genome shotgun (WGS) entry which is preliminary data.</text>
</comment>
<comment type="subcellular location">
    <subcellularLocation>
        <location evidence="1">Chromosome</location>
        <location evidence="1">Centromere</location>
        <location evidence="1">Kinetochore</location>
    </subcellularLocation>
</comment>
<protein>
    <submittedName>
        <fullName evidence="9">Bub1p related protein kinase</fullName>
    </submittedName>
</protein>
<evidence type="ECO:0000313" key="9">
    <source>
        <dbReference type="EMBL" id="KAJ1613504.1"/>
    </source>
</evidence>
<keyword evidence="2" id="KW-0158">Chromosome</keyword>
<dbReference type="Gene3D" id="1.10.510.10">
    <property type="entry name" value="Transferase(Phosphotransferase) domain 1"/>
    <property type="match status" value="1"/>
</dbReference>
<dbReference type="GO" id="GO:0032991">
    <property type="term" value="C:protein-containing complex"/>
    <property type="evidence" value="ECO:0007669"/>
    <property type="project" value="UniProtKB-ARBA"/>
</dbReference>
<sequence length="850" mass="96446">MKGNYRAFFSFDVNVLRDIKKEADISLLRSGELSFEEIGYWKYQLKQDSFCTPSDDKENESNVCQKRALPNLTNSDIDAKSGLVYKRISILEPVRNENCEVSAVCEVIESLDLNSSQNEGKAISSVSSRDNCHYLSKLESCGNFDKSEEGATLRSEDSYYLVSMFGVQKHHSEEVLNSYEKALFSMGIVSTMNPYHLKSRSFRESIMLNYINERFNDYSKLNKCDIPYMLYQVNLSSVMKKDDAPKMNPYSFKAGYSFTLEINQGYKRIFMLKKLIGSGANASVFSADVCTTFNEKSVEIFSCAVKIQHKDLGLNIREIYSGLSLYKRNKRRVSERRSGKTEIEVEKQLTSNKSQTNNFNEILKISSPVIQRTARSSISTTYISGSNVPSSRNSINSLVAPVDILEEGHANENLGCMNMLSNSAYSHRISFQLNSANTPKNNFRKSSVSSIKTNARASISSDYSCNYTEPPSEGNSLIEPINIGNGVTVFCITELFVVSQSSSGMIQNILTREMMKGSLEQEKKQKSELDVNPNASVGISILPTFFGSQSLQNILNEQYLKNGVTMEEPILLFLAYQFAETLLAFNEMNILHGDIKPDNILLYPNPNFDEGGYIDCSKEAACHPLLPENHALPVFMSVIDFGRSLDIGEIYKNTFFEGNCHAKGFLPPVMLENLPWIHHIDIFGIASTIHCLITGKYMELTKWSDETLRCLEHRSTNSSQENSDILKVYNYRIRNQSLCLKRSWRMEFWSSFMTNCINFCPILRSKSLHSTCEFQVPMTYSHHAEPVSEWTKGLRVSQSIDEISKNVRTFLERVQTDIVFIFQEDSQLRSSLYKQLLKIKKQLQGISAPN</sequence>
<keyword evidence="5 7" id="KW-0067">ATP-binding</keyword>
<dbReference type="InterPro" id="IPR011009">
    <property type="entry name" value="Kinase-like_dom_sf"/>
</dbReference>
<accession>A0A9D5DJN9</accession>
<dbReference type="SMART" id="SM00220">
    <property type="entry name" value="S_TKc"/>
    <property type="match status" value="1"/>
</dbReference>
<dbReference type="GO" id="GO:0007094">
    <property type="term" value="P:mitotic spindle assembly checkpoint signaling"/>
    <property type="evidence" value="ECO:0007669"/>
    <property type="project" value="InterPro"/>
</dbReference>